<evidence type="ECO:0000256" key="4">
    <source>
        <dbReference type="ARBA" id="ARBA00023242"/>
    </source>
</evidence>
<dbReference type="Proteomes" id="UP000036987">
    <property type="component" value="Unassembled WGS sequence"/>
</dbReference>
<dbReference type="OrthoDB" id="684710at2759"/>
<evidence type="ECO:0000256" key="3">
    <source>
        <dbReference type="ARBA" id="ARBA00022763"/>
    </source>
</evidence>
<dbReference type="PANTHER" id="PTHR11139:SF69">
    <property type="entry name" value="SERINE_THREONINE-PROTEIN KINASE ATR"/>
    <property type="match status" value="1"/>
</dbReference>
<keyword evidence="2" id="KW-0723">Serine/threonine-protein kinase</keyword>
<dbReference type="EMBL" id="LFYR01001714">
    <property type="protein sequence ID" value="KMZ59794.1"/>
    <property type="molecule type" value="Genomic_DNA"/>
</dbReference>
<keyword evidence="4" id="KW-0539">Nucleus</keyword>
<keyword evidence="6" id="KW-1185">Reference proteome</keyword>
<comment type="caution">
    <text evidence="5">The sequence shown here is derived from an EMBL/GenBank/DDBJ whole genome shotgun (WGS) entry which is preliminary data.</text>
</comment>
<dbReference type="InterPro" id="IPR050517">
    <property type="entry name" value="DDR_Repair_Kinase"/>
</dbReference>
<gene>
    <name evidence="5" type="ORF">ZOSMA_64G00090</name>
</gene>
<evidence type="ECO:0000313" key="5">
    <source>
        <dbReference type="EMBL" id="KMZ59794.1"/>
    </source>
</evidence>
<dbReference type="GO" id="GO:0005634">
    <property type="term" value="C:nucleus"/>
    <property type="evidence" value="ECO:0007669"/>
    <property type="project" value="UniProtKB-SubCell"/>
</dbReference>
<keyword evidence="2" id="KW-0808">Transferase</keyword>
<dbReference type="GO" id="GO:0004674">
    <property type="term" value="F:protein serine/threonine kinase activity"/>
    <property type="evidence" value="ECO:0007669"/>
    <property type="project" value="UniProtKB-KW"/>
</dbReference>
<reference evidence="6" key="1">
    <citation type="journal article" date="2016" name="Nature">
        <title>The genome of the seagrass Zostera marina reveals angiosperm adaptation to the sea.</title>
        <authorList>
            <person name="Olsen J.L."/>
            <person name="Rouze P."/>
            <person name="Verhelst B."/>
            <person name="Lin Y.-C."/>
            <person name="Bayer T."/>
            <person name="Collen J."/>
            <person name="Dattolo E."/>
            <person name="De Paoli E."/>
            <person name="Dittami S."/>
            <person name="Maumus F."/>
            <person name="Michel G."/>
            <person name="Kersting A."/>
            <person name="Lauritano C."/>
            <person name="Lohaus R."/>
            <person name="Toepel M."/>
            <person name="Tonon T."/>
            <person name="Vanneste K."/>
            <person name="Amirebrahimi M."/>
            <person name="Brakel J."/>
            <person name="Bostroem C."/>
            <person name="Chovatia M."/>
            <person name="Grimwood J."/>
            <person name="Jenkins J.W."/>
            <person name="Jueterbock A."/>
            <person name="Mraz A."/>
            <person name="Stam W.T."/>
            <person name="Tice H."/>
            <person name="Bornberg-Bauer E."/>
            <person name="Green P.J."/>
            <person name="Pearson G.A."/>
            <person name="Procaccini G."/>
            <person name="Duarte C.M."/>
            <person name="Schmutz J."/>
            <person name="Reusch T.B.H."/>
            <person name="Van de Peer Y."/>
        </authorList>
    </citation>
    <scope>NUCLEOTIDE SEQUENCE [LARGE SCALE GENOMIC DNA]</scope>
    <source>
        <strain evidence="6">cv. Finnish</strain>
    </source>
</reference>
<dbReference type="GO" id="GO:0006974">
    <property type="term" value="P:DNA damage response"/>
    <property type="evidence" value="ECO:0007669"/>
    <property type="project" value="UniProtKB-KW"/>
</dbReference>
<organism evidence="5 6">
    <name type="scientific">Zostera marina</name>
    <name type="common">Eelgrass</name>
    <dbReference type="NCBI Taxonomy" id="29655"/>
    <lineage>
        <taxon>Eukaryota</taxon>
        <taxon>Viridiplantae</taxon>
        <taxon>Streptophyta</taxon>
        <taxon>Embryophyta</taxon>
        <taxon>Tracheophyta</taxon>
        <taxon>Spermatophyta</taxon>
        <taxon>Magnoliopsida</taxon>
        <taxon>Liliopsida</taxon>
        <taxon>Zosteraceae</taxon>
        <taxon>Zostera</taxon>
    </lineage>
</organism>
<evidence type="ECO:0000256" key="1">
    <source>
        <dbReference type="ARBA" id="ARBA00004123"/>
    </source>
</evidence>
<accession>A0A0K9NSP3</accession>
<comment type="subcellular location">
    <subcellularLocation>
        <location evidence="1">Nucleus</location>
    </subcellularLocation>
</comment>
<evidence type="ECO:0000256" key="2">
    <source>
        <dbReference type="ARBA" id="ARBA00022527"/>
    </source>
</evidence>
<protein>
    <recommendedName>
        <fullName evidence="7">Serine/threonine-protein kinase ATR</fullName>
    </recommendedName>
</protein>
<proteinExistence type="predicted"/>
<dbReference type="OMA" id="ICAIHIW"/>
<sequence length="557" mass="62537">MADISRLIHLLRERIESSPTSSSSNSHAEEPIEATFRTVLPKLLHDYVVPSSTAKEREVIAVLKLSSHIAKKFPGVFFHGDAAAVIPLIGRILPFFSEPSFCSRHELIFETVGSLLALLRVGNTEVYRQFFLDATFVVEDILCIVTNVSNMSLIKNSNQLLKCYSQSFAQTSTAPNIYNELPTFCKPKDGPGLLVDITDKRRWQSFVTWTIKLISKCLTEGTLYVEGLITLSFVNAVGTFLCYKDAFLHIACFNFIRIVSGIMDNEVTPFENLIRSILIIIGQHEKSTVHRNAEYDSSMGACLHILHSSSADSVVSSTACELVDVFPKGIRTTNSLELKLAMCSAYIRVAKICAIHIWKPTILLNMILCSKPCLPLINCFQVAIDLLGPNLIGECSLDDDHRSSFEGVDRIVSGKKRSAQDNNDVQSKRQKVNDNILLHNLKRNNLFGIHACLSTCERNKDYSYHMREALISFVNLLKPGDIKDTLLKPKVAVTALSTLCIVFCNYPNTDLSHSIFRQIIFWMPWICQQTTNSTCLNFELPLYLEALRNIFLLQGKE</sequence>
<dbReference type="STRING" id="29655.A0A0K9NSP3"/>
<keyword evidence="3" id="KW-0227">DNA damage</keyword>
<keyword evidence="2" id="KW-0418">Kinase</keyword>
<dbReference type="PANTHER" id="PTHR11139">
    <property type="entry name" value="ATAXIA TELANGIECTASIA MUTATED ATM -RELATED"/>
    <property type="match status" value="1"/>
</dbReference>
<evidence type="ECO:0000313" key="6">
    <source>
        <dbReference type="Proteomes" id="UP000036987"/>
    </source>
</evidence>
<dbReference type="AlphaFoldDB" id="A0A0K9NSP3"/>
<name>A0A0K9NSP3_ZOSMR</name>
<evidence type="ECO:0008006" key="7">
    <source>
        <dbReference type="Google" id="ProtNLM"/>
    </source>
</evidence>